<name>A0A6M3MCR5_9ZZZZ</name>
<reference evidence="1" key="1">
    <citation type="submission" date="2020-03" db="EMBL/GenBank/DDBJ databases">
        <title>The deep terrestrial virosphere.</title>
        <authorList>
            <person name="Holmfeldt K."/>
            <person name="Nilsson E."/>
            <person name="Simone D."/>
            <person name="Lopez-Fernandez M."/>
            <person name="Wu X."/>
            <person name="de Brujin I."/>
            <person name="Lundin D."/>
            <person name="Andersson A."/>
            <person name="Bertilsson S."/>
            <person name="Dopson M."/>
        </authorList>
    </citation>
    <scope>NUCLEOTIDE SEQUENCE</scope>
    <source>
        <strain evidence="1">MM171B00889</strain>
    </source>
</reference>
<accession>A0A6M3MCR5</accession>
<proteinExistence type="predicted"/>
<protein>
    <submittedName>
        <fullName evidence="1">Uncharacterized protein</fullName>
    </submittedName>
</protein>
<dbReference type="AlphaFoldDB" id="A0A6M3MCR5"/>
<evidence type="ECO:0000313" key="1">
    <source>
        <dbReference type="EMBL" id="QJB03106.1"/>
    </source>
</evidence>
<gene>
    <name evidence="1" type="ORF">MM171B00889_0012</name>
</gene>
<organism evidence="1">
    <name type="scientific">viral metagenome</name>
    <dbReference type="NCBI Taxonomy" id="1070528"/>
    <lineage>
        <taxon>unclassified sequences</taxon>
        <taxon>metagenomes</taxon>
        <taxon>organismal metagenomes</taxon>
    </lineage>
</organism>
<dbReference type="EMBL" id="MT143825">
    <property type="protein sequence ID" value="QJB03106.1"/>
    <property type="molecule type" value="Genomic_DNA"/>
</dbReference>
<sequence length="108" mass="12659">MFQSEDPVFEVEMTSEEQRMIDRRNAENWLYENRAWLPKLSEGCPTGDVSEEGKPSTFWVNKRLKAGISYGVLHRPNFDEWKLTAKGREIAEEMEIESSLLHQKVIEK</sequence>